<feature type="chain" id="PRO_5014380155" description="Lytic polysaccharide monooxygenase" evidence="2">
    <location>
        <begin position="19"/>
        <end position="105"/>
    </location>
</feature>
<dbReference type="OrthoDB" id="10288537at2759"/>
<evidence type="ECO:0000256" key="1">
    <source>
        <dbReference type="SAM" id="MobiDB-lite"/>
    </source>
</evidence>
<keyword evidence="4" id="KW-1185">Reference proteome</keyword>
<dbReference type="AlphaFoldDB" id="A0A2J6Q0B5"/>
<evidence type="ECO:0000313" key="3">
    <source>
        <dbReference type="EMBL" id="PMD19644.1"/>
    </source>
</evidence>
<gene>
    <name evidence="3" type="ORF">NA56DRAFT_646969</name>
</gene>
<keyword evidence="2" id="KW-0732">Signal</keyword>
<accession>A0A2J6Q0B5</accession>
<evidence type="ECO:0008006" key="5">
    <source>
        <dbReference type="Google" id="ProtNLM"/>
    </source>
</evidence>
<proteinExistence type="predicted"/>
<feature type="region of interest" description="Disordered" evidence="1">
    <location>
        <begin position="42"/>
        <end position="105"/>
    </location>
</feature>
<protein>
    <recommendedName>
        <fullName evidence="5">Lytic polysaccharide monooxygenase</fullName>
    </recommendedName>
</protein>
<reference evidence="3 4" key="1">
    <citation type="submission" date="2016-05" db="EMBL/GenBank/DDBJ databases">
        <title>A degradative enzymes factory behind the ericoid mycorrhizal symbiosis.</title>
        <authorList>
            <consortium name="DOE Joint Genome Institute"/>
            <person name="Martino E."/>
            <person name="Morin E."/>
            <person name="Grelet G."/>
            <person name="Kuo A."/>
            <person name="Kohler A."/>
            <person name="Daghino S."/>
            <person name="Barry K."/>
            <person name="Choi C."/>
            <person name="Cichocki N."/>
            <person name="Clum A."/>
            <person name="Copeland A."/>
            <person name="Hainaut M."/>
            <person name="Haridas S."/>
            <person name="Labutti K."/>
            <person name="Lindquist E."/>
            <person name="Lipzen A."/>
            <person name="Khouja H.-R."/>
            <person name="Murat C."/>
            <person name="Ohm R."/>
            <person name="Olson A."/>
            <person name="Spatafora J."/>
            <person name="Veneault-Fourrey C."/>
            <person name="Henrissat B."/>
            <person name="Grigoriev I."/>
            <person name="Martin F."/>
            <person name="Perotto S."/>
        </authorList>
    </citation>
    <scope>NUCLEOTIDE SEQUENCE [LARGE SCALE GENOMIC DNA]</scope>
    <source>
        <strain evidence="3 4">UAMH 7357</strain>
    </source>
</reference>
<evidence type="ECO:0000256" key="2">
    <source>
        <dbReference type="SAM" id="SignalP"/>
    </source>
</evidence>
<feature type="signal peptide" evidence="2">
    <location>
        <begin position="1"/>
        <end position="18"/>
    </location>
</feature>
<dbReference type="Proteomes" id="UP000235672">
    <property type="component" value="Unassembled WGS sequence"/>
</dbReference>
<dbReference type="EMBL" id="KZ613488">
    <property type="protein sequence ID" value="PMD19644.1"/>
    <property type="molecule type" value="Genomic_DNA"/>
</dbReference>
<feature type="compositionally biased region" description="Low complexity" evidence="1">
    <location>
        <begin position="70"/>
        <end position="81"/>
    </location>
</feature>
<organism evidence="3 4">
    <name type="scientific">Hyaloscypha hepaticicola</name>
    <dbReference type="NCBI Taxonomy" id="2082293"/>
    <lineage>
        <taxon>Eukaryota</taxon>
        <taxon>Fungi</taxon>
        <taxon>Dikarya</taxon>
        <taxon>Ascomycota</taxon>
        <taxon>Pezizomycotina</taxon>
        <taxon>Leotiomycetes</taxon>
        <taxon>Helotiales</taxon>
        <taxon>Hyaloscyphaceae</taxon>
        <taxon>Hyaloscypha</taxon>
    </lineage>
</organism>
<sequence length="105" mass="11340">MKFQYLATASTFLALIIADPFNVTRQGVSNFQLSCNGTSGAECNEAQKPKPTVDGTLAHYRLPHPHHHGSATTTATFTRPTENLPPKTITISPGTTPEAGSFIWK</sequence>
<name>A0A2J6Q0B5_9HELO</name>
<evidence type="ECO:0000313" key="4">
    <source>
        <dbReference type="Proteomes" id="UP000235672"/>
    </source>
</evidence>